<dbReference type="AlphaFoldDB" id="A0A1H4K1F5"/>
<dbReference type="Proteomes" id="UP000182409">
    <property type="component" value="Unassembled WGS sequence"/>
</dbReference>
<reference evidence="1 2" key="1">
    <citation type="submission" date="2016-10" db="EMBL/GenBank/DDBJ databases">
        <authorList>
            <person name="de Groot N.N."/>
        </authorList>
    </citation>
    <scope>NUCLEOTIDE SEQUENCE [LARGE SCALE GENOMIC DNA]</scope>
    <source>
        <strain evidence="1 2">AB35.6</strain>
    </source>
</reference>
<proteinExistence type="predicted"/>
<organism evidence="1 2">
    <name type="scientific">Terriglobus roseus</name>
    <dbReference type="NCBI Taxonomy" id="392734"/>
    <lineage>
        <taxon>Bacteria</taxon>
        <taxon>Pseudomonadati</taxon>
        <taxon>Acidobacteriota</taxon>
        <taxon>Terriglobia</taxon>
        <taxon>Terriglobales</taxon>
        <taxon>Acidobacteriaceae</taxon>
        <taxon>Terriglobus</taxon>
    </lineage>
</organism>
<evidence type="ECO:0000313" key="1">
    <source>
        <dbReference type="EMBL" id="SEB52374.1"/>
    </source>
</evidence>
<dbReference type="EMBL" id="FNSD01000001">
    <property type="protein sequence ID" value="SEB52374.1"/>
    <property type="molecule type" value="Genomic_DNA"/>
</dbReference>
<evidence type="ECO:0000313" key="2">
    <source>
        <dbReference type="Proteomes" id="UP000182409"/>
    </source>
</evidence>
<name>A0A1H4K1F5_9BACT</name>
<gene>
    <name evidence="1" type="ORF">SAMN05443244_0952</name>
</gene>
<protein>
    <submittedName>
        <fullName evidence="1">Uncharacterized protein</fullName>
    </submittedName>
</protein>
<accession>A0A1H4K1F5</accession>
<sequence length="215" mass="23504">MQARIRTYDCHRVKVSEILPNTHSKGLEAGAIAKNRLKWPLMQQKCNKDFADVGKDKPGDRQAPHPELSKQKPLIFIVTAGSFLCASSILSVLEARPASARTIDSAMGIVKIAQQWSAALKSVRAGRMASVIGPALLQRVLHTQSVSGPSSVSKSPRWVRQLLRGLVDRRYLATEAIRGGSSKIAVRRCYQKSQPKYFGALISAVDSHHSPSLSP</sequence>